<organism evidence="1 2">
    <name type="scientific">Trifolium subterraneum</name>
    <name type="common">Subterranean clover</name>
    <dbReference type="NCBI Taxonomy" id="3900"/>
    <lineage>
        <taxon>Eukaryota</taxon>
        <taxon>Viridiplantae</taxon>
        <taxon>Streptophyta</taxon>
        <taxon>Embryophyta</taxon>
        <taxon>Tracheophyta</taxon>
        <taxon>Spermatophyta</taxon>
        <taxon>Magnoliopsida</taxon>
        <taxon>eudicotyledons</taxon>
        <taxon>Gunneridae</taxon>
        <taxon>Pentapetalae</taxon>
        <taxon>rosids</taxon>
        <taxon>fabids</taxon>
        <taxon>Fabales</taxon>
        <taxon>Fabaceae</taxon>
        <taxon>Papilionoideae</taxon>
        <taxon>50 kb inversion clade</taxon>
        <taxon>NPAAA clade</taxon>
        <taxon>Hologalegina</taxon>
        <taxon>IRL clade</taxon>
        <taxon>Trifolieae</taxon>
        <taxon>Trifolium</taxon>
    </lineage>
</organism>
<dbReference type="Proteomes" id="UP000242715">
    <property type="component" value="Unassembled WGS sequence"/>
</dbReference>
<protein>
    <submittedName>
        <fullName evidence="1">Uncharacterized protein</fullName>
    </submittedName>
</protein>
<reference evidence="2" key="1">
    <citation type="journal article" date="2017" name="Front. Plant Sci.">
        <title>Climate Clever Clovers: New Paradigm to Reduce the Environmental Footprint of Ruminants by Breeding Low Methanogenic Forages Utilizing Haplotype Variation.</title>
        <authorList>
            <person name="Kaur P."/>
            <person name="Appels R."/>
            <person name="Bayer P.E."/>
            <person name="Keeble-Gagnere G."/>
            <person name="Wang J."/>
            <person name="Hirakawa H."/>
            <person name="Shirasawa K."/>
            <person name="Vercoe P."/>
            <person name="Stefanova K."/>
            <person name="Durmic Z."/>
            <person name="Nichols P."/>
            <person name="Revell C."/>
            <person name="Isobe S.N."/>
            <person name="Edwards D."/>
            <person name="Erskine W."/>
        </authorList>
    </citation>
    <scope>NUCLEOTIDE SEQUENCE [LARGE SCALE GENOMIC DNA]</scope>
    <source>
        <strain evidence="2">cv. Daliak</strain>
    </source>
</reference>
<keyword evidence="2" id="KW-1185">Reference proteome</keyword>
<sequence>MNLDSAVTNATNKGMFSGCVVDRTVFPQPSFSHTDFLHLINMRHCLHLLLLRLDCLFLGGVIDDGWVVCYIEMELNLEVAANNNSVVYLIIRCTACLATFGDDPVLGSNPHGGP</sequence>
<evidence type="ECO:0000313" key="2">
    <source>
        <dbReference type="Proteomes" id="UP000242715"/>
    </source>
</evidence>
<dbReference type="AlphaFoldDB" id="A0A2Z6NLP1"/>
<name>A0A2Z6NLP1_TRISU</name>
<proteinExistence type="predicted"/>
<dbReference type="EMBL" id="DF973672">
    <property type="protein sequence ID" value="GAU37440.1"/>
    <property type="molecule type" value="Genomic_DNA"/>
</dbReference>
<gene>
    <name evidence="1" type="ORF">TSUD_206760</name>
</gene>
<accession>A0A2Z6NLP1</accession>
<evidence type="ECO:0000313" key="1">
    <source>
        <dbReference type="EMBL" id="GAU37440.1"/>
    </source>
</evidence>